<dbReference type="GO" id="GO:0003824">
    <property type="term" value="F:catalytic activity"/>
    <property type="evidence" value="ECO:0007669"/>
    <property type="project" value="InterPro"/>
</dbReference>
<name>A0A7S4S2B0_9DINO</name>
<gene>
    <name evidence="2" type="ORF">AMON00008_LOCUS43593</name>
</gene>
<reference evidence="2" key="1">
    <citation type="submission" date="2021-01" db="EMBL/GenBank/DDBJ databases">
        <authorList>
            <person name="Corre E."/>
            <person name="Pelletier E."/>
            <person name="Niang G."/>
            <person name="Scheremetjew M."/>
            <person name="Finn R."/>
            <person name="Kale V."/>
            <person name="Holt S."/>
            <person name="Cochrane G."/>
            <person name="Meng A."/>
            <person name="Brown T."/>
            <person name="Cohen L."/>
        </authorList>
    </citation>
    <scope>NUCLEOTIDE SEQUENCE</scope>
    <source>
        <strain evidence="2">CCMP3105</strain>
    </source>
</reference>
<organism evidence="2">
    <name type="scientific">Alexandrium monilatum</name>
    <dbReference type="NCBI Taxonomy" id="311494"/>
    <lineage>
        <taxon>Eukaryota</taxon>
        <taxon>Sar</taxon>
        <taxon>Alveolata</taxon>
        <taxon>Dinophyceae</taxon>
        <taxon>Gonyaulacales</taxon>
        <taxon>Pyrocystaceae</taxon>
        <taxon>Alexandrium</taxon>
    </lineage>
</organism>
<protein>
    <recommendedName>
        <fullName evidence="1">MOSC domain-containing protein</fullName>
    </recommendedName>
</protein>
<dbReference type="GO" id="GO:0030170">
    <property type="term" value="F:pyridoxal phosphate binding"/>
    <property type="evidence" value="ECO:0007669"/>
    <property type="project" value="InterPro"/>
</dbReference>
<dbReference type="InterPro" id="IPR005303">
    <property type="entry name" value="MOCOS_middle"/>
</dbReference>
<feature type="domain" description="MOSC" evidence="1">
    <location>
        <begin position="157"/>
        <end position="328"/>
    </location>
</feature>
<evidence type="ECO:0000313" key="2">
    <source>
        <dbReference type="EMBL" id="CAE4631507.1"/>
    </source>
</evidence>
<dbReference type="Pfam" id="PF03473">
    <property type="entry name" value="MOSC"/>
    <property type="match status" value="1"/>
</dbReference>
<dbReference type="GO" id="GO:0030151">
    <property type="term" value="F:molybdenum ion binding"/>
    <property type="evidence" value="ECO:0007669"/>
    <property type="project" value="InterPro"/>
</dbReference>
<dbReference type="PROSITE" id="PS51340">
    <property type="entry name" value="MOSC"/>
    <property type="match status" value="1"/>
</dbReference>
<dbReference type="PANTHER" id="PTHR14237">
    <property type="entry name" value="MOLYBDOPTERIN COFACTOR SULFURASE MOSC"/>
    <property type="match status" value="1"/>
</dbReference>
<evidence type="ECO:0000259" key="1">
    <source>
        <dbReference type="PROSITE" id="PS51340"/>
    </source>
</evidence>
<sequence length="328" mass="34608">MAASASKARLASALAAGVAGAAALALLYRWSRQRLRVARIVVYPIKGCKGIPVRSARVQPEGLEHDREFIVVCPAEDGNTGWRFMTQRELPALALVEPSMPTSTGGNKFTVKAPGMQELSVSFPDAGAKRIALDVFGAAAEGLDCGDSAAAWFAEFLQAPGARLLRHVGVRRIDEAFAEGVTRFSDGYPLMVLTEASLASVERTTGLGLALQRFRPNLVLAGAGPYSEDGAKGVTCGSGAAAVRLPFVKPCARCQVPSVDPILGARGRDPLRDLRASRSGRALRDQRTAMPGHYRRNLGAVFLGQNAVPELAAGSEGLLAVGDAAEWM</sequence>
<dbReference type="InterPro" id="IPR011037">
    <property type="entry name" value="Pyrv_Knase-like_insert_dom_sf"/>
</dbReference>
<dbReference type="PANTHER" id="PTHR14237:SF19">
    <property type="entry name" value="MITOCHONDRIAL AMIDOXIME REDUCING COMPONENT 1"/>
    <property type="match status" value="1"/>
</dbReference>
<dbReference type="SUPFAM" id="SSF50800">
    <property type="entry name" value="PK beta-barrel domain-like"/>
    <property type="match status" value="1"/>
</dbReference>
<dbReference type="AlphaFoldDB" id="A0A7S4S2B0"/>
<dbReference type="Pfam" id="PF03476">
    <property type="entry name" value="MOSC_N"/>
    <property type="match status" value="1"/>
</dbReference>
<accession>A0A7S4S2B0</accession>
<dbReference type="EMBL" id="HBNR01061866">
    <property type="protein sequence ID" value="CAE4631507.1"/>
    <property type="molecule type" value="Transcribed_RNA"/>
</dbReference>
<dbReference type="InterPro" id="IPR005302">
    <property type="entry name" value="MoCF_Sase_C"/>
</dbReference>
<dbReference type="SUPFAM" id="SSF141673">
    <property type="entry name" value="MOSC N-terminal domain-like"/>
    <property type="match status" value="1"/>
</dbReference>
<proteinExistence type="predicted"/>